<dbReference type="Gene3D" id="3.40.630.30">
    <property type="match status" value="1"/>
</dbReference>
<dbReference type="PROSITE" id="PS51186">
    <property type="entry name" value="GNAT"/>
    <property type="match status" value="1"/>
</dbReference>
<organism evidence="2 3">
    <name type="scientific">Yinghuangia aomiensis</name>
    <dbReference type="NCBI Taxonomy" id="676205"/>
    <lineage>
        <taxon>Bacteria</taxon>
        <taxon>Bacillati</taxon>
        <taxon>Actinomycetota</taxon>
        <taxon>Actinomycetes</taxon>
        <taxon>Kitasatosporales</taxon>
        <taxon>Streptomycetaceae</taxon>
        <taxon>Yinghuangia</taxon>
    </lineage>
</organism>
<dbReference type="InterPro" id="IPR000182">
    <property type="entry name" value="GNAT_dom"/>
</dbReference>
<dbReference type="InterPro" id="IPR016181">
    <property type="entry name" value="Acyl_CoA_acyltransferase"/>
</dbReference>
<dbReference type="Proteomes" id="UP001500466">
    <property type="component" value="Unassembled WGS sequence"/>
</dbReference>
<feature type="domain" description="N-acetyltransferase" evidence="1">
    <location>
        <begin position="130"/>
        <end position="294"/>
    </location>
</feature>
<dbReference type="InterPro" id="IPR013653">
    <property type="entry name" value="GCN5-like_dom"/>
</dbReference>
<reference evidence="3" key="1">
    <citation type="journal article" date="2019" name="Int. J. Syst. Evol. Microbiol.">
        <title>The Global Catalogue of Microorganisms (GCM) 10K type strain sequencing project: providing services to taxonomists for standard genome sequencing and annotation.</title>
        <authorList>
            <consortium name="The Broad Institute Genomics Platform"/>
            <consortium name="The Broad Institute Genome Sequencing Center for Infectious Disease"/>
            <person name="Wu L."/>
            <person name="Ma J."/>
        </authorList>
    </citation>
    <scope>NUCLEOTIDE SEQUENCE [LARGE SCALE GENOMIC DNA]</scope>
    <source>
        <strain evidence="3">JCM 17986</strain>
    </source>
</reference>
<dbReference type="RefSeq" id="WP_345677462.1">
    <property type="nucleotide sequence ID" value="NZ_BAABHS010000016.1"/>
</dbReference>
<comment type="caution">
    <text evidence="2">The sequence shown here is derived from an EMBL/GenBank/DDBJ whole genome shotgun (WGS) entry which is preliminary data.</text>
</comment>
<name>A0ABP9HLS0_9ACTN</name>
<evidence type="ECO:0000313" key="3">
    <source>
        <dbReference type="Proteomes" id="UP001500466"/>
    </source>
</evidence>
<gene>
    <name evidence="2" type="ORF">GCM10023205_45490</name>
</gene>
<dbReference type="Pfam" id="PF08445">
    <property type="entry name" value="FR47"/>
    <property type="match status" value="1"/>
</dbReference>
<dbReference type="EMBL" id="BAABHS010000016">
    <property type="protein sequence ID" value="GAA4973852.1"/>
    <property type="molecule type" value="Genomic_DNA"/>
</dbReference>
<dbReference type="SUPFAM" id="SSF55729">
    <property type="entry name" value="Acyl-CoA N-acyltransferases (Nat)"/>
    <property type="match status" value="1"/>
</dbReference>
<accession>A0ABP9HLS0</accession>
<sequence>MATVPQPAADPEAGSLLARIDAYCDTAPRGSVPPEDHGPLTLFLPHDGSWPYYARPTPGHPAPPTAADVAAVRRRQRELGVPEALEWIHETSPGLAAAAAHAGMHVHSHPLMALDPDAFAAAPVPAPPDVDVRRIAHDALDLAIVHSVPAVAFAEPGTRIGLGGPELRDAAAPGQPVELLRYLGARMRTGETVTYAAYGTKGPLATGSHLPRTTPGPAGARATELVAIGTLPSARRRGLAAAITWHLAADALAGGAALVFLSAGDEDVARVYGRLGFRRVGTAMIAEGRDEVMP</sequence>
<evidence type="ECO:0000259" key="1">
    <source>
        <dbReference type="PROSITE" id="PS51186"/>
    </source>
</evidence>
<keyword evidence="3" id="KW-1185">Reference proteome</keyword>
<proteinExistence type="predicted"/>
<evidence type="ECO:0000313" key="2">
    <source>
        <dbReference type="EMBL" id="GAA4973852.1"/>
    </source>
</evidence>
<protein>
    <recommendedName>
        <fullName evidence="1">N-acetyltransferase domain-containing protein</fullName>
    </recommendedName>
</protein>